<proteinExistence type="predicted"/>
<sequence>MIGYTTHPRIEDSISAKEPLEYRSTIASPFVIGVLEDLESKLLYRLLGILPPLAQGSERDDVFHGLRDFSLTYATAGTASNGYDSYKAEDGGSGRHSG</sequence>
<gene>
    <name evidence="2" type="ORF">FCIRC_12775</name>
</gene>
<protein>
    <submittedName>
        <fullName evidence="2">Uncharacterized protein</fullName>
    </submittedName>
</protein>
<evidence type="ECO:0000313" key="2">
    <source>
        <dbReference type="EMBL" id="KAF5658719.1"/>
    </source>
</evidence>
<dbReference type="EMBL" id="JAAQPE010000571">
    <property type="protein sequence ID" value="KAF5658719.1"/>
    <property type="molecule type" value="Genomic_DNA"/>
</dbReference>
<organism evidence="2 3">
    <name type="scientific">Fusarium circinatum</name>
    <name type="common">Pitch canker fungus</name>
    <name type="synonym">Gibberella circinata</name>
    <dbReference type="NCBI Taxonomy" id="48490"/>
    <lineage>
        <taxon>Eukaryota</taxon>
        <taxon>Fungi</taxon>
        <taxon>Dikarya</taxon>
        <taxon>Ascomycota</taxon>
        <taxon>Pezizomycotina</taxon>
        <taxon>Sordariomycetes</taxon>
        <taxon>Hypocreomycetidae</taxon>
        <taxon>Hypocreales</taxon>
        <taxon>Nectriaceae</taxon>
        <taxon>Fusarium</taxon>
        <taxon>Fusarium fujikuroi species complex</taxon>
    </lineage>
</organism>
<reference evidence="2 3" key="2">
    <citation type="submission" date="2020-05" db="EMBL/GenBank/DDBJ databases">
        <title>Identification and distribution of gene clusters putatively required for synthesis of sphingolipid metabolism inhibitors in phylogenetically diverse species of the filamentous fungus Fusarium.</title>
        <authorList>
            <person name="Kim H.-S."/>
            <person name="Busman M."/>
            <person name="Brown D.W."/>
            <person name="Divon H."/>
            <person name="Uhlig S."/>
            <person name="Proctor R.H."/>
        </authorList>
    </citation>
    <scope>NUCLEOTIDE SEQUENCE [LARGE SCALE GENOMIC DNA]</scope>
    <source>
        <strain evidence="2 3">NRRL 25331</strain>
    </source>
</reference>
<comment type="caution">
    <text evidence="2">The sequence shown here is derived from an EMBL/GenBank/DDBJ whole genome shotgun (WGS) entry which is preliminary data.</text>
</comment>
<name>A0A8H5SRQ6_FUSCI</name>
<evidence type="ECO:0000313" key="3">
    <source>
        <dbReference type="Proteomes" id="UP000572754"/>
    </source>
</evidence>
<evidence type="ECO:0000256" key="1">
    <source>
        <dbReference type="SAM" id="MobiDB-lite"/>
    </source>
</evidence>
<keyword evidence="3" id="KW-1185">Reference proteome</keyword>
<feature type="region of interest" description="Disordered" evidence="1">
    <location>
        <begin position="77"/>
        <end position="98"/>
    </location>
</feature>
<reference evidence="3" key="1">
    <citation type="journal article" date="2020" name="BMC Genomics">
        <title>Correction to: Identification and distribution of gene clusters required for synthesis of sphingolipid metabolism inhibitors in diverse species of the filamentous fungus Fusarium.</title>
        <authorList>
            <person name="Kim H.S."/>
            <person name="Lohmar J.M."/>
            <person name="Busman M."/>
            <person name="Brown D.W."/>
            <person name="Naumann T.A."/>
            <person name="Divon H.H."/>
            <person name="Lysoe E."/>
            <person name="Uhlig S."/>
            <person name="Proctor R.H."/>
        </authorList>
    </citation>
    <scope>NUCLEOTIDE SEQUENCE [LARGE SCALE GENOMIC DNA]</scope>
    <source>
        <strain evidence="3">NRRL 25331</strain>
    </source>
</reference>
<dbReference type="AlphaFoldDB" id="A0A8H5SRQ6"/>
<accession>A0A8H5SRQ6</accession>
<feature type="compositionally biased region" description="Basic and acidic residues" evidence="1">
    <location>
        <begin position="86"/>
        <end position="98"/>
    </location>
</feature>
<dbReference type="Proteomes" id="UP000572754">
    <property type="component" value="Unassembled WGS sequence"/>
</dbReference>